<dbReference type="EMBL" id="GBXM01034399">
    <property type="protein sequence ID" value="JAH74178.1"/>
    <property type="molecule type" value="Transcribed_RNA"/>
</dbReference>
<proteinExistence type="predicted"/>
<reference evidence="1" key="2">
    <citation type="journal article" date="2015" name="Fish Shellfish Immunol.">
        <title>Early steps in the European eel (Anguilla anguilla)-Vibrio vulnificus interaction in the gills: Role of the RtxA13 toxin.</title>
        <authorList>
            <person name="Callol A."/>
            <person name="Pajuelo D."/>
            <person name="Ebbesson L."/>
            <person name="Teles M."/>
            <person name="MacKenzie S."/>
            <person name="Amaro C."/>
        </authorList>
    </citation>
    <scope>NUCLEOTIDE SEQUENCE</scope>
</reference>
<name>A0A0E9VAD5_ANGAN</name>
<protein>
    <submittedName>
        <fullName evidence="1">Uncharacterized protein</fullName>
    </submittedName>
</protein>
<organism evidence="1">
    <name type="scientific">Anguilla anguilla</name>
    <name type="common">European freshwater eel</name>
    <name type="synonym">Muraena anguilla</name>
    <dbReference type="NCBI Taxonomy" id="7936"/>
    <lineage>
        <taxon>Eukaryota</taxon>
        <taxon>Metazoa</taxon>
        <taxon>Chordata</taxon>
        <taxon>Craniata</taxon>
        <taxon>Vertebrata</taxon>
        <taxon>Euteleostomi</taxon>
        <taxon>Actinopterygii</taxon>
        <taxon>Neopterygii</taxon>
        <taxon>Teleostei</taxon>
        <taxon>Anguilliformes</taxon>
        <taxon>Anguillidae</taxon>
        <taxon>Anguilla</taxon>
    </lineage>
</organism>
<evidence type="ECO:0000313" key="1">
    <source>
        <dbReference type="EMBL" id="JAH74178.1"/>
    </source>
</evidence>
<accession>A0A0E9VAD5</accession>
<sequence length="35" mass="3946">MFFPKCSRTPVVIVYTGIGMFCYECSESHICDLAP</sequence>
<dbReference type="AlphaFoldDB" id="A0A0E9VAD5"/>
<reference evidence="1" key="1">
    <citation type="submission" date="2014-11" db="EMBL/GenBank/DDBJ databases">
        <authorList>
            <person name="Amaro Gonzalez C."/>
        </authorList>
    </citation>
    <scope>NUCLEOTIDE SEQUENCE</scope>
</reference>